<keyword evidence="2" id="KW-1185">Reference proteome</keyword>
<evidence type="ECO:0000313" key="2">
    <source>
        <dbReference type="Proteomes" id="UP000198569"/>
    </source>
</evidence>
<dbReference type="AlphaFoldDB" id="A0A1H2YZC3"/>
<evidence type="ECO:0000313" key="1">
    <source>
        <dbReference type="EMBL" id="SDX10004.1"/>
    </source>
</evidence>
<dbReference type="Proteomes" id="UP000198569">
    <property type="component" value="Unassembled WGS sequence"/>
</dbReference>
<proteinExistence type="predicted"/>
<sequence length="85" mass="9699">MSRQQDKTMEKINNVLTNGLKSKKEIDLLENRLQYGDYTTLGAALSCSPDAAKKRFIRGNIEAFNALDRIITNREDLVKDLQNKL</sequence>
<name>A0A1H2YZC3_9FLAO</name>
<reference evidence="2" key="1">
    <citation type="submission" date="2016-10" db="EMBL/GenBank/DDBJ databases">
        <authorList>
            <person name="Varghese N."/>
            <person name="Submissions S."/>
        </authorList>
    </citation>
    <scope>NUCLEOTIDE SEQUENCE [LARGE SCALE GENOMIC DNA]</scope>
    <source>
        <strain evidence="2">DSM 15718</strain>
    </source>
</reference>
<dbReference type="STRING" id="229203.SAMN05444338_10729"/>
<organism evidence="1 2">
    <name type="scientific">Flavobacterium degerlachei</name>
    <dbReference type="NCBI Taxonomy" id="229203"/>
    <lineage>
        <taxon>Bacteria</taxon>
        <taxon>Pseudomonadati</taxon>
        <taxon>Bacteroidota</taxon>
        <taxon>Flavobacteriia</taxon>
        <taxon>Flavobacteriales</taxon>
        <taxon>Flavobacteriaceae</taxon>
        <taxon>Flavobacterium</taxon>
    </lineage>
</organism>
<accession>A0A1H2YZC3</accession>
<protein>
    <submittedName>
        <fullName evidence="1">Uncharacterized protein</fullName>
    </submittedName>
</protein>
<dbReference type="EMBL" id="FNMV01000007">
    <property type="protein sequence ID" value="SDX10004.1"/>
    <property type="molecule type" value="Genomic_DNA"/>
</dbReference>
<gene>
    <name evidence="1" type="ORF">SAMN05444338_10729</name>
</gene>